<gene>
    <name evidence="7" type="ORF">ACFO3G_07370</name>
</gene>
<evidence type="ECO:0000256" key="1">
    <source>
        <dbReference type="ARBA" id="ARBA00004370"/>
    </source>
</evidence>
<evidence type="ECO:0000256" key="5">
    <source>
        <dbReference type="ARBA" id="ARBA00023237"/>
    </source>
</evidence>
<keyword evidence="8" id="KW-1185">Reference proteome</keyword>
<evidence type="ECO:0000313" key="7">
    <source>
        <dbReference type="EMBL" id="MFC4666414.1"/>
    </source>
</evidence>
<dbReference type="PANTHER" id="PTHR12815:SF47">
    <property type="entry name" value="TRANSLOCATION AND ASSEMBLY MODULE SUBUNIT TAMA"/>
    <property type="match status" value="1"/>
</dbReference>
<dbReference type="Pfam" id="PF01103">
    <property type="entry name" value="Omp85"/>
    <property type="match status" value="1"/>
</dbReference>
<evidence type="ECO:0000259" key="6">
    <source>
        <dbReference type="Pfam" id="PF01103"/>
    </source>
</evidence>
<evidence type="ECO:0000313" key="8">
    <source>
        <dbReference type="Proteomes" id="UP001596020"/>
    </source>
</evidence>
<comment type="subcellular location">
    <subcellularLocation>
        <location evidence="1">Membrane</location>
    </subcellularLocation>
</comment>
<proteinExistence type="predicted"/>
<keyword evidence="4" id="KW-0472">Membrane</keyword>
<accession>A0ABV9K940</accession>
<sequence length="782" mass="89096">MKKHLTVIFGLIISLGIYGCSTTSKLDPEDQLYTGMKKIKFYDKDNSQHAETTISNIENVLNASPNNSFMGGTKQMTFIPPIGLWMYNKYVDDSTGFGKWMFKRFATKPITIKSVNPKNRCLVAKSILNEAGYFHGSTNYEILTNKRNPKKAEIKYYVTMGPAMKYGEIMPLNASGIPDSIKTKEWNFQFLKPGAPFSIEDMKREREAISSAMRNDGFYFINSDAIIFQVDTLIKTGFASVKTTFRKDLPKEVFHKWQTNKISIVMNGLEGQTPNNEINYKGLKVRFYGKKPPVRLGVLRQHIRFKEGKLYTQFDEDMTRQALARLGAFGGMEYRFIPDTQDSLTSFEDIGKLNISILASQDKPWDASLEGSFKIKSNNYMGPGLKFSMAKRNVFGGGEKVSFDIYGSYELQAGHRQQTGTKFFDMNSYEVGTSLNFTFPNILWPGLTDRYYFFPTTTNFQLSSSMLNRAGFFSMVNLGLNAMYEFQPHSQHKHTIYPIKLNYNLMQHKTQKFEEILQDNPALRLSLRSQLIPQMSYTYTYDNYFSKKRAHHIWFELGFSQAGNIINALYSLGPKRYNETKKILGVPFSQFVKATAEVRYTFNIDRNQAIATRLGAGAIYAYGNMDVAPYSEQFYVGGANSIRAFTVRSIGPGKYIPNKNNKYGFLDQSGDLKLEFNTEYRFRLIGDLYGALFVDAGNIWLLRKDINRPGGSISEINGVSDFFKQIALGTGTGFRYDLTFLVVRLDFGYGLHLPYDTGKKGYFNVPKFKDGFGIHIAIGYPF</sequence>
<evidence type="ECO:0000256" key="3">
    <source>
        <dbReference type="ARBA" id="ARBA00022729"/>
    </source>
</evidence>
<name>A0ABV9K940_9PORP</name>
<keyword evidence="5" id="KW-0998">Cell outer membrane</keyword>
<comment type="caution">
    <text evidence="7">The sequence shown here is derived from an EMBL/GenBank/DDBJ whole genome shotgun (WGS) entry which is preliminary data.</text>
</comment>
<keyword evidence="3" id="KW-0732">Signal</keyword>
<keyword evidence="2" id="KW-0812">Transmembrane</keyword>
<evidence type="ECO:0000256" key="2">
    <source>
        <dbReference type="ARBA" id="ARBA00022692"/>
    </source>
</evidence>
<dbReference type="PROSITE" id="PS51257">
    <property type="entry name" value="PROKAR_LIPOPROTEIN"/>
    <property type="match status" value="1"/>
</dbReference>
<dbReference type="Proteomes" id="UP001596020">
    <property type="component" value="Unassembled WGS sequence"/>
</dbReference>
<feature type="domain" description="Bacterial surface antigen (D15)" evidence="6">
    <location>
        <begin position="393"/>
        <end position="756"/>
    </location>
</feature>
<dbReference type="PANTHER" id="PTHR12815">
    <property type="entry name" value="SORTING AND ASSEMBLY MACHINERY SAMM50 PROTEIN FAMILY MEMBER"/>
    <property type="match status" value="1"/>
</dbReference>
<dbReference type="Gene3D" id="2.40.160.50">
    <property type="entry name" value="membrane protein fhac: a member of the omp85/tpsb transporter family"/>
    <property type="match status" value="1"/>
</dbReference>
<organism evidence="7 8">
    <name type="scientific">Falsiporphyromonas endometrii</name>
    <dbReference type="NCBI Taxonomy" id="1387297"/>
    <lineage>
        <taxon>Bacteria</taxon>
        <taxon>Pseudomonadati</taxon>
        <taxon>Bacteroidota</taxon>
        <taxon>Bacteroidia</taxon>
        <taxon>Bacteroidales</taxon>
        <taxon>Porphyromonadaceae</taxon>
        <taxon>Falsiporphyromonas</taxon>
    </lineage>
</organism>
<dbReference type="EMBL" id="JBHSGO010000198">
    <property type="protein sequence ID" value="MFC4666414.1"/>
    <property type="molecule type" value="Genomic_DNA"/>
</dbReference>
<dbReference type="RefSeq" id="WP_380079458.1">
    <property type="nucleotide sequence ID" value="NZ_JBHSGO010000198.1"/>
</dbReference>
<dbReference type="InterPro" id="IPR000184">
    <property type="entry name" value="Bac_surfAg_D15"/>
</dbReference>
<evidence type="ECO:0000256" key="4">
    <source>
        <dbReference type="ARBA" id="ARBA00023136"/>
    </source>
</evidence>
<reference evidence="8" key="1">
    <citation type="journal article" date="2019" name="Int. J. Syst. Evol. Microbiol.">
        <title>The Global Catalogue of Microorganisms (GCM) 10K type strain sequencing project: providing services to taxonomists for standard genome sequencing and annotation.</title>
        <authorList>
            <consortium name="The Broad Institute Genomics Platform"/>
            <consortium name="The Broad Institute Genome Sequencing Center for Infectious Disease"/>
            <person name="Wu L."/>
            <person name="Ma J."/>
        </authorList>
    </citation>
    <scope>NUCLEOTIDE SEQUENCE [LARGE SCALE GENOMIC DNA]</scope>
    <source>
        <strain evidence="8">CGMCC 4.7357</strain>
    </source>
</reference>
<protein>
    <submittedName>
        <fullName evidence="7">BamA/TamA family outer membrane protein</fullName>
    </submittedName>
</protein>
<dbReference type="InterPro" id="IPR039910">
    <property type="entry name" value="D15-like"/>
</dbReference>